<accession>A0A0A7LEY0</accession>
<proteinExistence type="predicted"/>
<evidence type="ECO:0000259" key="5">
    <source>
        <dbReference type="PROSITE" id="PS51192"/>
    </source>
</evidence>
<dbReference type="RefSeq" id="WP_048112782.1">
    <property type="nucleotide sequence ID" value="NZ_CP010070.1"/>
</dbReference>
<dbReference type="Gene3D" id="3.30.870.10">
    <property type="entry name" value="Endonuclease Chain A"/>
    <property type="match status" value="1"/>
</dbReference>
<evidence type="ECO:0000256" key="3">
    <source>
        <dbReference type="ARBA" id="ARBA00022806"/>
    </source>
</evidence>
<dbReference type="InterPro" id="IPR014001">
    <property type="entry name" value="Helicase_ATP-bd"/>
</dbReference>
<keyword evidence="1" id="KW-0547">Nucleotide-binding</keyword>
<dbReference type="GO" id="GO:0003724">
    <property type="term" value="F:RNA helicase activity"/>
    <property type="evidence" value="ECO:0007669"/>
    <property type="project" value="UniProtKB-EC"/>
</dbReference>
<dbReference type="InterPro" id="IPR006935">
    <property type="entry name" value="Helicase/UvrB_N"/>
</dbReference>
<dbReference type="PROSITE" id="PS51192">
    <property type="entry name" value="HELICASE_ATP_BIND_1"/>
    <property type="match status" value="1"/>
</dbReference>
<dbReference type="SMART" id="SM00490">
    <property type="entry name" value="HELICc"/>
    <property type="match status" value="1"/>
</dbReference>
<evidence type="ECO:0000259" key="6">
    <source>
        <dbReference type="PROSITE" id="PS51194"/>
    </source>
</evidence>
<dbReference type="EMBL" id="CP010070">
    <property type="protein sequence ID" value="AIZ56887.1"/>
    <property type="molecule type" value="Genomic_DNA"/>
</dbReference>
<evidence type="ECO:0000313" key="7">
    <source>
        <dbReference type="EMBL" id="AIZ56887.1"/>
    </source>
</evidence>
<evidence type="ECO:0000313" key="8">
    <source>
        <dbReference type="Proteomes" id="UP000030787"/>
    </source>
</evidence>
<dbReference type="GO" id="GO:0005524">
    <property type="term" value="F:ATP binding"/>
    <property type="evidence" value="ECO:0007669"/>
    <property type="project" value="UniProtKB-KW"/>
</dbReference>
<dbReference type="Pfam" id="PF04851">
    <property type="entry name" value="ResIII"/>
    <property type="match status" value="1"/>
</dbReference>
<dbReference type="HOGENOM" id="CLU_024175_0_0_2"/>
<keyword evidence="4" id="KW-0067">ATP-binding</keyword>
<dbReference type="CDD" id="cd09179">
    <property type="entry name" value="PLDc_N_DEXD_a"/>
    <property type="match status" value="1"/>
</dbReference>
<protein>
    <submittedName>
        <fullName evidence="7">DbpA2 protein</fullName>
        <ecNumber evidence="7">3.6.4.13</ecNumber>
    </submittedName>
</protein>
<dbReference type="PROSITE" id="PS51194">
    <property type="entry name" value="HELICASE_CTER"/>
    <property type="match status" value="1"/>
</dbReference>
<gene>
    <name evidence="7" type="primary">dbpA2</name>
    <name evidence="7" type="ORF">Mpt1_c10150</name>
</gene>
<dbReference type="EC" id="3.6.4.13" evidence="7"/>
<dbReference type="SUPFAM" id="SSF52540">
    <property type="entry name" value="P-loop containing nucleoside triphosphate hydrolases"/>
    <property type="match status" value="1"/>
</dbReference>
<dbReference type="InterPro" id="IPR027417">
    <property type="entry name" value="P-loop_NTPase"/>
</dbReference>
<keyword evidence="3" id="KW-0347">Helicase</keyword>
<keyword evidence="8" id="KW-1185">Reference proteome</keyword>
<evidence type="ECO:0000256" key="4">
    <source>
        <dbReference type="ARBA" id="ARBA00022840"/>
    </source>
</evidence>
<dbReference type="Pfam" id="PF00271">
    <property type="entry name" value="Helicase_C"/>
    <property type="match status" value="1"/>
</dbReference>
<dbReference type="PANTHER" id="PTHR11274">
    <property type="entry name" value="RAD25/XP-B DNA REPAIR HELICASE"/>
    <property type="match status" value="1"/>
</dbReference>
<dbReference type="KEGG" id="mear:Mpt1_c10150"/>
<dbReference type="InterPro" id="IPR001650">
    <property type="entry name" value="Helicase_C-like"/>
</dbReference>
<dbReference type="PANTHER" id="PTHR11274:SF0">
    <property type="entry name" value="GENERAL TRANSCRIPTION AND DNA REPAIR FACTOR IIH HELICASE SUBUNIT XPB"/>
    <property type="match status" value="1"/>
</dbReference>
<feature type="domain" description="Helicase ATP-binding" evidence="5">
    <location>
        <begin position="259"/>
        <end position="435"/>
    </location>
</feature>
<organism evidence="7 8">
    <name type="scientific">Candidatus Methanoplasma termitum</name>
    <dbReference type="NCBI Taxonomy" id="1577791"/>
    <lineage>
        <taxon>Archaea</taxon>
        <taxon>Methanobacteriati</taxon>
        <taxon>Thermoplasmatota</taxon>
        <taxon>Thermoplasmata</taxon>
        <taxon>Methanomassiliicoccales</taxon>
        <taxon>Methanomassiliicoccaceae</taxon>
        <taxon>Candidatus Methanoplasma</taxon>
    </lineage>
</organism>
<evidence type="ECO:0000256" key="2">
    <source>
        <dbReference type="ARBA" id="ARBA00022801"/>
    </source>
</evidence>
<keyword evidence="2 7" id="KW-0378">Hydrolase</keyword>
<evidence type="ECO:0000256" key="1">
    <source>
        <dbReference type="ARBA" id="ARBA00022741"/>
    </source>
</evidence>
<dbReference type="AlphaFoldDB" id="A0A0A7LEY0"/>
<reference evidence="7 8" key="1">
    <citation type="journal article" date="2014" name="Appl. Environ. Microbiol.">
        <title>Comparative Genome Analysis of 'Candidatus Methanoplasma termitum' Indicates a New Mode of Energy Metabolism in the Seventh Order of Methanogens.</title>
        <authorList>
            <person name="Lang K."/>
            <person name="Schuldes J."/>
            <person name="Klingl A."/>
            <person name="Poehlein A."/>
            <person name="Daniel R."/>
            <person name="Brune A."/>
        </authorList>
    </citation>
    <scope>NUCLEOTIDE SEQUENCE [LARGE SCALE GENOMIC DNA]</scope>
    <source>
        <strain evidence="8">Mpt1</strain>
    </source>
</reference>
<dbReference type="GO" id="GO:0003677">
    <property type="term" value="F:DNA binding"/>
    <property type="evidence" value="ECO:0007669"/>
    <property type="project" value="InterPro"/>
</dbReference>
<dbReference type="SMART" id="SM00487">
    <property type="entry name" value="DEXDc"/>
    <property type="match status" value="1"/>
</dbReference>
<dbReference type="GeneID" id="24818677"/>
<dbReference type="OrthoDB" id="204523at2157"/>
<dbReference type="STRING" id="1577791.Mpt1_c10150"/>
<dbReference type="GO" id="GO:0140097">
    <property type="term" value="F:catalytic activity, acting on DNA"/>
    <property type="evidence" value="ECO:0007669"/>
    <property type="project" value="UniProtKB-ARBA"/>
</dbReference>
<dbReference type="InterPro" id="IPR050615">
    <property type="entry name" value="ATP-dep_DNA_Helicase"/>
</dbReference>
<dbReference type="Gene3D" id="3.40.50.300">
    <property type="entry name" value="P-loop containing nucleotide triphosphate hydrolases"/>
    <property type="match status" value="2"/>
</dbReference>
<name>A0A0A7LEY0_9ARCH</name>
<dbReference type="Proteomes" id="UP000030787">
    <property type="component" value="Chromosome"/>
</dbReference>
<dbReference type="GO" id="GO:0016787">
    <property type="term" value="F:hydrolase activity"/>
    <property type="evidence" value="ECO:0007669"/>
    <property type="project" value="UniProtKB-KW"/>
</dbReference>
<sequence>MGLKEIDFKESYDSNFNDIVIEFFEPALSAALEYDRQSGFFTSSSLSASAQGIANFIANKGKMRLLTSPILSKEDAEILDKAMNNPDALSEQLGVVLAKTLTSKEIENDGTQALGWMVANGFLEIRIVLLVDDEGRVRSSVDKEGIFHNKYGILKDGKNTVAFSGSINATGAALSVNIEDFDVYCDWRGDDNRIKNRIERFERYWNYGTDVRKKTVPFPLALKNQWIELVPKSVLDLHIFKKKATGKNRLRDYQQKAIDSWIKNNGIGIFSMATGTGKTYAATNAVKQILAKNNISKFILIVAVPFQHLIPQWDVTIRDTFDSFKDDLNIVQAFDSSKVWKPILRESVNLLKFGVIDNLIVLTTYDTLATRAIAEMIGSLKIRKIIIGDEVHNAGATKYREGLSEDYSYRLGLSATPTRYFDDEGSEAIVDYFGGSVFDFSLEKAIKTINPDTGKSYLTPYNYYPIFVSCNPEELGEYAELTKKIAKYAGADPKEEMSESAKKALEQLRINRSRIVKRAAAKVTAFGENLEEWNKKGFLNHCIVYCSDGSDDDNITYTERIITILNQDNIVCRRFTSSEQHAERKEILKLFSNGDLRALVAIKCLDEGVDVPSTENAIIMASTGNPREYIQRRGRVLRRYFNEKTKSEKTHANIFDFIVIPGEESGKYRDAESDIFNKEFRRFCEFSIYSMNHSESMTAIKKEAEKRGIVLGDCNESR</sequence>
<feature type="domain" description="Helicase C-terminal" evidence="6">
    <location>
        <begin position="522"/>
        <end position="694"/>
    </location>
</feature>